<evidence type="ECO:0000313" key="2">
    <source>
        <dbReference type="Proteomes" id="UP000012138"/>
    </source>
</evidence>
<accession>M6Y977</accession>
<sequence length="44" mass="5256">MIEKQITSAIQLLNPLGVRFIPLVDWNFKTVFHQNFRTNFHINN</sequence>
<gene>
    <name evidence="1" type="ORF">LEP1GSC024_3683</name>
</gene>
<dbReference type="AlphaFoldDB" id="M6Y977"/>
<name>M6Y977_9LEPT</name>
<organism evidence="1 2">
    <name type="scientific">Leptospira noguchii str. 2001034031</name>
    <dbReference type="NCBI Taxonomy" id="1193053"/>
    <lineage>
        <taxon>Bacteria</taxon>
        <taxon>Pseudomonadati</taxon>
        <taxon>Spirochaetota</taxon>
        <taxon>Spirochaetia</taxon>
        <taxon>Leptospirales</taxon>
        <taxon>Leptospiraceae</taxon>
        <taxon>Leptospira</taxon>
    </lineage>
</organism>
<dbReference type="EMBL" id="AKXB02000056">
    <property type="protein sequence ID" value="EMO90295.1"/>
    <property type="molecule type" value="Genomic_DNA"/>
</dbReference>
<protein>
    <submittedName>
        <fullName evidence="1">Uncharacterized protein</fullName>
    </submittedName>
</protein>
<proteinExistence type="predicted"/>
<reference evidence="1 2" key="1">
    <citation type="submission" date="2013-01" db="EMBL/GenBank/DDBJ databases">
        <authorList>
            <person name="Harkins D.M."/>
            <person name="Durkin A.S."/>
            <person name="Brinkac L.M."/>
            <person name="Haft D.H."/>
            <person name="Selengut J.D."/>
            <person name="Sanka R."/>
            <person name="DePew J."/>
            <person name="Purushe J."/>
            <person name="Whelen A.C."/>
            <person name="Vinetz J.M."/>
            <person name="Sutton G.G."/>
            <person name="Nierman W.C."/>
            <person name="Fouts D.E."/>
        </authorList>
    </citation>
    <scope>NUCLEOTIDE SEQUENCE [LARGE SCALE GENOMIC DNA]</scope>
    <source>
        <strain evidence="1 2">2001034031</strain>
    </source>
</reference>
<evidence type="ECO:0000313" key="1">
    <source>
        <dbReference type="EMBL" id="EMO90295.1"/>
    </source>
</evidence>
<comment type="caution">
    <text evidence="1">The sequence shown here is derived from an EMBL/GenBank/DDBJ whole genome shotgun (WGS) entry which is preliminary data.</text>
</comment>
<dbReference type="Proteomes" id="UP000012138">
    <property type="component" value="Unassembled WGS sequence"/>
</dbReference>